<name>A0ABQ4PXM3_9PROT</name>
<dbReference type="EMBL" id="BPFZ01000012">
    <property type="protein sequence ID" value="GIU67701.1"/>
    <property type="molecule type" value="Genomic_DNA"/>
</dbReference>
<dbReference type="NCBIfam" id="NF003952">
    <property type="entry name" value="PRK05450.1-5"/>
    <property type="match status" value="1"/>
</dbReference>
<dbReference type="InterPro" id="IPR029044">
    <property type="entry name" value="Nucleotide-diphossugar_trans"/>
</dbReference>
<reference evidence="4" key="1">
    <citation type="submission" date="2021-05" db="EMBL/GenBank/DDBJ databases">
        <authorList>
            <person name="Tanabe Y."/>
        </authorList>
    </citation>
    <scope>NUCLEOTIDE SEQUENCE</scope>
    <source>
        <strain evidence="4">BOTRYCO-1</strain>
    </source>
</reference>
<dbReference type="GO" id="GO:0016779">
    <property type="term" value="F:nucleotidyltransferase activity"/>
    <property type="evidence" value="ECO:0007669"/>
    <property type="project" value="UniProtKB-KW"/>
</dbReference>
<sequence length="248" mass="26591">MFRPLIVIPARLAATRLPGKPLADIEGKPMIARVVERALLAGLGPVAVAAGDAEILGPARESGARAVLTDPDLPSGSDRIFAALGELDPNGQFDPIINLQGDMPTFDPALLQVALAALAEDTQADLSTLVSPSQDPVERADPNVVKAIVAMPEGATIGRGLYFTRTDAPYGEGPIFRHVGVYVWHRAALARFIGTPPSPLERREKLEQLRALELGMTIAVRCVAEFPKGVDTADHLENARAWYKEHAR</sequence>
<keyword evidence="3" id="KW-0448">Lipopolysaccharide biosynthesis</keyword>
<dbReference type="PANTHER" id="PTHR42866">
    <property type="entry name" value="3-DEOXY-MANNO-OCTULOSONATE CYTIDYLYLTRANSFERASE"/>
    <property type="match status" value="1"/>
</dbReference>
<evidence type="ECO:0000256" key="2">
    <source>
        <dbReference type="ARBA" id="ARBA00022695"/>
    </source>
</evidence>
<dbReference type="PANTHER" id="PTHR42866:SF2">
    <property type="entry name" value="3-DEOXY-MANNO-OCTULOSONATE CYTIDYLYLTRANSFERASE, MITOCHONDRIAL"/>
    <property type="match status" value="1"/>
</dbReference>
<dbReference type="Pfam" id="PF02348">
    <property type="entry name" value="CTP_transf_3"/>
    <property type="match status" value="1"/>
</dbReference>
<evidence type="ECO:0000256" key="3">
    <source>
        <dbReference type="ARBA" id="ARBA00022985"/>
    </source>
</evidence>
<organism evidence="4 5">
    <name type="scientific">Candidatus Phycosocius spiralis</name>
    <dbReference type="NCBI Taxonomy" id="2815099"/>
    <lineage>
        <taxon>Bacteria</taxon>
        <taxon>Pseudomonadati</taxon>
        <taxon>Pseudomonadota</taxon>
        <taxon>Alphaproteobacteria</taxon>
        <taxon>Caulobacterales</taxon>
        <taxon>Caulobacterales incertae sedis</taxon>
        <taxon>Candidatus Phycosocius</taxon>
    </lineage>
</organism>
<evidence type="ECO:0000313" key="4">
    <source>
        <dbReference type="EMBL" id="GIU67701.1"/>
    </source>
</evidence>
<keyword evidence="5" id="KW-1185">Reference proteome</keyword>
<proteinExistence type="predicted"/>
<evidence type="ECO:0000256" key="1">
    <source>
        <dbReference type="ARBA" id="ARBA00022679"/>
    </source>
</evidence>
<keyword evidence="1" id="KW-0808">Transferase</keyword>
<comment type="caution">
    <text evidence="4">The sequence shown here is derived from an EMBL/GenBank/DDBJ whole genome shotgun (WGS) entry which is preliminary data.</text>
</comment>
<gene>
    <name evidence="4" type="ORF">PsB1_1855</name>
</gene>
<dbReference type="SUPFAM" id="SSF53448">
    <property type="entry name" value="Nucleotide-diphospho-sugar transferases"/>
    <property type="match status" value="1"/>
</dbReference>
<accession>A0ABQ4PXM3</accession>
<reference evidence="4" key="2">
    <citation type="journal article" date="2023" name="ISME Commun">
        <title>Characterization of a bloom-associated alphaproteobacterial lineage, 'Candidatus Phycosocius': insights into freshwater algal-bacterial interactions.</title>
        <authorList>
            <person name="Tanabe Y."/>
            <person name="Yamaguchi H."/>
            <person name="Yoshida M."/>
            <person name="Kai A."/>
            <person name="Okazaki Y."/>
        </authorList>
    </citation>
    <scope>NUCLEOTIDE SEQUENCE</scope>
    <source>
        <strain evidence="4">BOTRYCO-1</strain>
    </source>
</reference>
<dbReference type="Gene3D" id="3.90.550.10">
    <property type="entry name" value="Spore Coat Polysaccharide Biosynthesis Protein SpsA, Chain A"/>
    <property type="match status" value="1"/>
</dbReference>
<dbReference type="NCBIfam" id="NF003948">
    <property type="entry name" value="PRK05450.1-1"/>
    <property type="match status" value="1"/>
</dbReference>
<dbReference type="RefSeq" id="WP_284360687.1">
    <property type="nucleotide sequence ID" value="NZ_BPFZ01000012.1"/>
</dbReference>
<dbReference type="InterPro" id="IPR003329">
    <property type="entry name" value="Cytidylyl_trans"/>
</dbReference>
<keyword evidence="2 4" id="KW-0548">Nucleotidyltransferase</keyword>
<dbReference type="Proteomes" id="UP001161064">
    <property type="component" value="Unassembled WGS sequence"/>
</dbReference>
<evidence type="ECO:0000313" key="5">
    <source>
        <dbReference type="Proteomes" id="UP001161064"/>
    </source>
</evidence>
<protein>
    <submittedName>
        <fullName evidence="4">3-deoxy-manno-octulosonate cytidylyltransferase</fullName>
    </submittedName>
</protein>